<dbReference type="Proteomes" id="UP001363622">
    <property type="component" value="Unassembled WGS sequence"/>
</dbReference>
<comment type="caution">
    <text evidence="3">The sequence shown here is derived from an EMBL/GenBank/DDBJ whole genome shotgun (WGS) entry which is preliminary data.</text>
</comment>
<evidence type="ECO:0000256" key="1">
    <source>
        <dbReference type="SAM" id="MobiDB-lite"/>
    </source>
</evidence>
<keyword evidence="2" id="KW-0472">Membrane</keyword>
<reference evidence="3 4" key="1">
    <citation type="submission" date="2024-04" db="EMBL/GenBank/DDBJ databases">
        <title>Phyllosticta paracitricarpa is synonymous to the EU quarantine fungus P. citricarpa based on phylogenomic analyses.</title>
        <authorList>
            <consortium name="Lawrence Berkeley National Laboratory"/>
            <person name="Van Ingen-Buijs V.A."/>
            <person name="Van Westerhoven A.C."/>
            <person name="Haridas S."/>
            <person name="Skiadas P."/>
            <person name="Martin F."/>
            <person name="Groenewald J.Z."/>
            <person name="Crous P.W."/>
            <person name="Seidl M.F."/>
        </authorList>
    </citation>
    <scope>NUCLEOTIDE SEQUENCE [LARGE SCALE GENOMIC DNA]</scope>
    <source>
        <strain evidence="3 4">CBS 123371</strain>
    </source>
</reference>
<accession>A0ABR1KF09</accession>
<evidence type="ECO:0000313" key="3">
    <source>
        <dbReference type="EMBL" id="KAK7512729.1"/>
    </source>
</evidence>
<proteinExistence type="predicted"/>
<organism evidence="3 4">
    <name type="scientific">Phyllosticta citriasiana</name>
    <dbReference type="NCBI Taxonomy" id="595635"/>
    <lineage>
        <taxon>Eukaryota</taxon>
        <taxon>Fungi</taxon>
        <taxon>Dikarya</taxon>
        <taxon>Ascomycota</taxon>
        <taxon>Pezizomycotina</taxon>
        <taxon>Dothideomycetes</taxon>
        <taxon>Dothideomycetes incertae sedis</taxon>
        <taxon>Botryosphaeriales</taxon>
        <taxon>Phyllostictaceae</taxon>
        <taxon>Phyllosticta</taxon>
    </lineage>
</organism>
<evidence type="ECO:0000256" key="2">
    <source>
        <dbReference type="SAM" id="Phobius"/>
    </source>
</evidence>
<sequence>MEIRAGSAGCDNNNFRISGAFEDDPSTELQTLDSKTDDRILGVHAITLQALLRDEEALNASASASTRGKSVSSDLAGLKTDPALTTPRTDSAMLPAGASQQDSSPPQEKKKVLLVPPPIDTTGQPRTRHLKPKTPYPFYHRKGNALFRPSPLSAEPDDQFSSADSPSRQVVLEIRLRRREGVYAPRVSRITIPSAAQLAQNNEDQENEKHASSTTPSSSSSSFAGRMKTTTSSSPNHPFTTDASLADALRTEYAHLAGPWAIRVFSARTLRRMDVLAPASAGAAAGGAGHIRLAGTELLRLVRRPKSGKRESYWANWCVRVAERVRSAATGPAGRSMSSMRVRDAAADNGFSANSLHDQRRWSTGTPRTPTPGGGFPVRLEGIGTRRTPPSRASSGVFAGGSSATWDPADHQMDSTRVRAPSHSAGYRYSFLSPHSSTAVDGAASAAERGGGLASPASPPPDDTASDNQVTALTIEFVESWSGLRIATALLLVLVLALAGIALWTVLGKGVMAAGWQGQGARVGTGVLVGGVVLMVGWTLVGAWIGASWCVV</sequence>
<keyword evidence="2" id="KW-1133">Transmembrane helix</keyword>
<name>A0ABR1KF09_9PEZI</name>
<feature type="compositionally biased region" description="Low complexity" evidence="1">
    <location>
        <begin position="212"/>
        <end position="222"/>
    </location>
</feature>
<keyword evidence="4" id="KW-1185">Reference proteome</keyword>
<feature type="transmembrane region" description="Helical" evidence="2">
    <location>
        <begin position="527"/>
        <end position="547"/>
    </location>
</feature>
<dbReference type="EMBL" id="JBBPHU010000010">
    <property type="protein sequence ID" value="KAK7512729.1"/>
    <property type="molecule type" value="Genomic_DNA"/>
</dbReference>
<gene>
    <name evidence="3" type="ORF">IWZ03DRAFT_383903</name>
</gene>
<feature type="region of interest" description="Disordered" evidence="1">
    <location>
        <begin position="200"/>
        <end position="240"/>
    </location>
</feature>
<evidence type="ECO:0000313" key="4">
    <source>
        <dbReference type="Proteomes" id="UP001363622"/>
    </source>
</evidence>
<protein>
    <submittedName>
        <fullName evidence="3">Uncharacterized protein</fullName>
    </submittedName>
</protein>
<feature type="region of interest" description="Disordered" evidence="1">
    <location>
        <begin position="61"/>
        <end position="167"/>
    </location>
</feature>
<feature type="compositionally biased region" description="Polar residues" evidence="1">
    <location>
        <begin position="228"/>
        <end position="240"/>
    </location>
</feature>
<feature type="transmembrane region" description="Helical" evidence="2">
    <location>
        <begin position="486"/>
        <end position="507"/>
    </location>
</feature>
<feature type="compositionally biased region" description="Low complexity" evidence="1">
    <location>
        <begin position="391"/>
        <end position="404"/>
    </location>
</feature>
<keyword evidence="2" id="KW-0812">Transmembrane</keyword>
<feature type="region of interest" description="Disordered" evidence="1">
    <location>
        <begin position="440"/>
        <end position="466"/>
    </location>
</feature>
<feature type="region of interest" description="Disordered" evidence="1">
    <location>
        <begin position="352"/>
        <end position="410"/>
    </location>
</feature>
<feature type="compositionally biased region" description="Polar residues" evidence="1">
    <location>
        <begin position="61"/>
        <end position="73"/>
    </location>
</feature>